<comment type="caution">
    <text evidence="2">The sequence shown here is derived from an EMBL/GenBank/DDBJ whole genome shotgun (WGS) entry which is preliminary data.</text>
</comment>
<feature type="non-terminal residue" evidence="2">
    <location>
        <position position="281"/>
    </location>
</feature>
<proteinExistence type="predicted"/>
<feature type="chain" id="PRO_5043270506" evidence="1">
    <location>
        <begin position="24"/>
        <end position="281"/>
    </location>
</feature>
<reference evidence="3 4" key="2">
    <citation type="submission" date="2024-05" db="EMBL/GenBank/DDBJ databases">
        <authorList>
            <person name="Chen Y."/>
            <person name="Shah S."/>
            <person name="Dougan E. K."/>
            <person name="Thang M."/>
            <person name="Chan C."/>
        </authorList>
    </citation>
    <scope>NUCLEOTIDE SEQUENCE [LARGE SCALE GENOMIC DNA]</scope>
</reference>
<feature type="signal peptide" evidence="1">
    <location>
        <begin position="1"/>
        <end position="23"/>
    </location>
</feature>
<protein>
    <submittedName>
        <fullName evidence="2">Uncharacterized protein</fullName>
    </submittedName>
</protein>
<keyword evidence="4" id="KW-1185">Reference proteome</keyword>
<evidence type="ECO:0000313" key="4">
    <source>
        <dbReference type="Proteomes" id="UP001152797"/>
    </source>
</evidence>
<reference evidence="2" key="1">
    <citation type="submission" date="2022-10" db="EMBL/GenBank/DDBJ databases">
        <authorList>
            <person name="Chen Y."/>
            <person name="Dougan E. K."/>
            <person name="Chan C."/>
            <person name="Rhodes N."/>
            <person name="Thang M."/>
        </authorList>
    </citation>
    <scope>NUCLEOTIDE SEQUENCE</scope>
</reference>
<dbReference type="Proteomes" id="UP001152797">
    <property type="component" value="Unassembled WGS sequence"/>
</dbReference>
<dbReference type="AlphaFoldDB" id="A0A9P1CJF4"/>
<dbReference type="EMBL" id="CAMXCT020001719">
    <property type="protein sequence ID" value="CAL1145866.1"/>
    <property type="molecule type" value="Genomic_DNA"/>
</dbReference>
<dbReference type="EMBL" id="CAMXCT030001719">
    <property type="protein sequence ID" value="CAL4779803.1"/>
    <property type="molecule type" value="Genomic_DNA"/>
</dbReference>
<evidence type="ECO:0000313" key="3">
    <source>
        <dbReference type="EMBL" id="CAL4779803.1"/>
    </source>
</evidence>
<name>A0A9P1CJF4_9DINO</name>
<keyword evidence="1" id="KW-0732">Signal</keyword>
<dbReference type="EMBL" id="CAMXCT010001719">
    <property type="protein sequence ID" value="CAI3992491.1"/>
    <property type="molecule type" value="Genomic_DNA"/>
</dbReference>
<sequence length="281" mass="29541">MPPSMFVTFVAVALLALLAVASAECDGLECDAEDAHMVQVFGRKLNSKRLGSCRAEDQVRWPCGTPVVSSFALQVVNNDTSSSNCAADNVATISALNIDTGDYASICQLPEGICVNACGIDPTSNLAFCVSRPGDLNLLRIDCDFTGKLAELQARSDAGTLSSFTPVAGDVCFYGLVANTMQGAFDASGNFWFLRSTGRVYQITDATIGMLSGAANPTVPPSPPIQGAVAGQEFLISAVNVGNVADIVAITSDFEGTSQEYLVGCFRDSTPNRAKVWVQQV</sequence>
<accession>A0A9P1CJF4</accession>
<gene>
    <name evidence="2" type="ORF">C1SCF055_LOCUS19318</name>
</gene>
<evidence type="ECO:0000313" key="2">
    <source>
        <dbReference type="EMBL" id="CAI3992491.1"/>
    </source>
</evidence>
<evidence type="ECO:0000256" key="1">
    <source>
        <dbReference type="SAM" id="SignalP"/>
    </source>
</evidence>
<organism evidence="2">
    <name type="scientific">Cladocopium goreaui</name>
    <dbReference type="NCBI Taxonomy" id="2562237"/>
    <lineage>
        <taxon>Eukaryota</taxon>
        <taxon>Sar</taxon>
        <taxon>Alveolata</taxon>
        <taxon>Dinophyceae</taxon>
        <taxon>Suessiales</taxon>
        <taxon>Symbiodiniaceae</taxon>
        <taxon>Cladocopium</taxon>
    </lineage>
</organism>